<dbReference type="GO" id="GO:0070677">
    <property type="term" value="F:rRNA (cytosine-2'-O-)-methyltransferase activity"/>
    <property type="evidence" value="ECO:0007669"/>
    <property type="project" value="UniProtKB-UniRule"/>
</dbReference>
<dbReference type="GO" id="GO:0005737">
    <property type="term" value="C:cytoplasm"/>
    <property type="evidence" value="ECO:0007669"/>
    <property type="project" value="UniProtKB-SubCell"/>
</dbReference>
<keyword evidence="5 6" id="KW-0949">S-adenosyl-L-methionine</keyword>
<evidence type="ECO:0000256" key="2">
    <source>
        <dbReference type="ARBA" id="ARBA00022552"/>
    </source>
</evidence>
<dbReference type="Gene3D" id="3.30.950.10">
    <property type="entry name" value="Methyltransferase, Cobalt-precorrin-4 Transmethylase, Domain 2"/>
    <property type="match status" value="1"/>
</dbReference>
<comment type="similarity">
    <text evidence="6">Belongs to the methyltransferase superfamily. RsmI family.</text>
</comment>
<gene>
    <name evidence="6" type="primary">rsmI</name>
    <name evidence="8" type="ORF">A3H51_01860</name>
</gene>
<dbReference type="CDD" id="cd11648">
    <property type="entry name" value="RsmI"/>
    <property type="match status" value="1"/>
</dbReference>
<dbReference type="PANTHER" id="PTHR46111:SF1">
    <property type="entry name" value="RIBOSOMAL RNA SMALL SUBUNIT METHYLTRANSFERASE I"/>
    <property type="match status" value="1"/>
</dbReference>
<dbReference type="FunFam" id="3.40.1010.10:FF:000007">
    <property type="entry name" value="Ribosomal RNA small subunit methyltransferase I"/>
    <property type="match status" value="1"/>
</dbReference>
<dbReference type="NCBIfam" id="TIGR00096">
    <property type="entry name" value="16S rRNA (cytidine(1402)-2'-O)-methyltransferase"/>
    <property type="match status" value="1"/>
</dbReference>
<dbReference type="EC" id="2.1.1.198" evidence="6"/>
<keyword evidence="4 6" id="KW-0808">Transferase</keyword>
<evidence type="ECO:0000256" key="4">
    <source>
        <dbReference type="ARBA" id="ARBA00022679"/>
    </source>
</evidence>
<evidence type="ECO:0000256" key="1">
    <source>
        <dbReference type="ARBA" id="ARBA00022490"/>
    </source>
</evidence>
<dbReference type="Gene3D" id="3.40.1010.10">
    <property type="entry name" value="Cobalt-precorrin-4 Transmethylase, Domain 1"/>
    <property type="match status" value="1"/>
</dbReference>
<organism evidence="8 9">
    <name type="scientific">Candidatus Spechtbacteria bacterium RIFCSPLOWO2_02_FULL_38_8</name>
    <dbReference type="NCBI Taxonomy" id="1802164"/>
    <lineage>
        <taxon>Bacteria</taxon>
        <taxon>Candidatus Spechtiibacteriota</taxon>
    </lineage>
</organism>
<dbReference type="InterPro" id="IPR000878">
    <property type="entry name" value="4pyrrol_Mease"/>
</dbReference>
<comment type="catalytic activity">
    <reaction evidence="6">
        <text>cytidine(1402) in 16S rRNA + S-adenosyl-L-methionine = 2'-O-methylcytidine(1402) in 16S rRNA + S-adenosyl-L-homocysteine + H(+)</text>
        <dbReference type="Rhea" id="RHEA:42924"/>
        <dbReference type="Rhea" id="RHEA-COMP:10285"/>
        <dbReference type="Rhea" id="RHEA-COMP:10286"/>
        <dbReference type="ChEBI" id="CHEBI:15378"/>
        <dbReference type="ChEBI" id="CHEBI:57856"/>
        <dbReference type="ChEBI" id="CHEBI:59789"/>
        <dbReference type="ChEBI" id="CHEBI:74495"/>
        <dbReference type="ChEBI" id="CHEBI:82748"/>
        <dbReference type="EC" id="2.1.1.198"/>
    </reaction>
</comment>
<evidence type="ECO:0000313" key="8">
    <source>
        <dbReference type="EMBL" id="OGZ61777.1"/>
    </source>
</evidence>
<dbReference type="Proteomes" id="UP000178509">
    <property type="component" value="Unassembled WGS sequence"/>
</dbReference>
<dbReference type="InterPro" id="IPR014777">
    <property type="entry name" value="4pyrrole_Mease_sub1"/>
</dbReference>
<dbReference type="SUPFAM" id="SSF53790">
    <property type="entry name" value="Tetrapyrrole methylase"/>
    <property type="match status" value="2"/>
</dbReference>
<evidence type="ECO:0000259" key="7">
    <source>
        <dbReference type="Pfam" id="PF00590"/>
    </source>
</evidence>
<dbReference type="PANTHER" id="PTHR46111">
    <property type="entry name" value="RIBOSOMAL RNA SMALL SUBUNIT METHYLTRANSFERASE I"/>
    <property type="match status" value="1"/>
</dbReference>
<feature type="domain" description="Tetrapyrrole methylase" evidence="7">
    <location>
        <begin position="3"/>
        <end position="234"/>
    </location>
</feature>
<comment type="caution">
    <text evidence="8">The sequence shown here is derived from an EMBL/GenBank/DDBJ whole genome shotgun (WGS) entry which is preliminary data.</text>
</comment>
<dbReference type="EMBL" id="MHOJ01000036">
    <property type="protein sequence ID" value="OGZ61777.1"/>
    <property type="molecule type" value="Genomic_DNA"/>
</dbReference>
<evidence type="ECO:0000313" key="9">
    <source>
        <dbReference type="Proteomes" id="UP000178509"/>
    </source>
</evidence>
<evidence type="ECO:0000256" key="3">
    <source>
        <dbReference type="ARBA" id="ARBA00022603"/>
    </source>
</evidence>
<dbReference type="STRING" id="1802164.A3H51_01860"/>
<keyword evidence="3 6" id="KW-0489">Methyltransferase</keyword>
<accession>A0A1G2HH15</accession>
<name>A0A1G2HH15_9BACT</name>
<dbReference type="InterPro" id="IPR014776">
    <property type="entry name" value="4pyrrole_Mease_sub2"/>
</dbReference>
<dbReference type="PIRSF" id="PIRSF005917">
    <property type="entry name" value="MTase_YraL"/>
    <property type="match status" value="1"/>
</dbReference>
<evidence type="ECO:0000256" key="5">
    <source>
        <dbReference type="ARBA" id="ARBA00022691"/>
    </source>
</evidence>
<reference evidence="8 9" key="1">
    <citation type="journal article" date="2016" name="Nat. Commun.">
        <title>Thousands of microbial genomes shed light on interconnected biogeochemical processes in an aquifer system.</title>
        <authorList>
            <person name="Anantharaman K."/>
            <person name="Brown C.T."/>
            <person name="Hug L.A."/>
            <person name="Sharon I."/>
            <person name="Castelle C.J."/>
            <person name="Probst A.J."/>
            <person name="Thomas B.C."/>
            <person name="Singh A."/>
            <person name="Wilkins M.J."/>
            <person name="Karaoz U."/>
            <person name="Brodie E.L."/>
            <person name="Williams K.H."/>
            <person name="Hubbard S.S."/>
            <person name="Banfield J.F."/>
        </authorList>
    </citation>
    <scope>NUCLEOTIDE SEQUENCE [LARGE SCALE GENOMIC DNA]</scope>
</reference>
<keyword evidence="1 6" id="KW-0963">Cytoplasm</keyword>
<dbReference type="Pfam" id="PF00590">
    <property type="entry name" value="TP_methylase"/>
    <property type="match status" value="1"/>
</dbReference>
<dbReference type="InterPro" id="IPR018063">
    <property type="entry name" value="SAM_MeTrfase_RsmI_CS"/>
</dbReference>
<dbReference type="HAMAP" id="MF_01877">
    <property type="entry name" value="16SrRNA_methyltr_I"/>
    <property type="match status" value="1"/>
</dbReference>
<evidence type="ECO:0000256" key="6">
    <source>
        <dbReference type="HAMAP-Rule" id="MF_01877"/>
    </source>
</evidence>
<dbReference type="PROSITE" id="PS01296">
    <property type="entry name" value="RSMI"/>
    <property type="match status" value="1"/>
</dbReference>
<dbReference type="InterPro" id="IPR008189">
    <property type="entry name" value="rRNA_ssu_MeTfrase_I"/>
</dbReference>
<proteinExistence type="inferred from homology"/>
<keyword evidence="2 6" id="KW-0698">rRNA processing</keyword>
<comment type="function">
    <text evidence="6">Catalyzes the 2'-O-methylation of the ribose of cytidine 1402 (C1402) in 16S rRNA.</text>
</comment>
<comment type="subcellular location">
    <subcellularLocation>
        <location evidence="6">Cytoplasm</location>
    </subcellularLocation>
</comment>
<dbReference type="AlphaFoldDB" id="A0A1G2HH15"/>
<dbReference type="InterPro" id="IPR035996">
    <property type="entry name" value="4pyrrol_Methylase_sf"/>
</dbReference>
<protein>
    <recommendedName>
        <fullName evidence="6">Ribosomal RNA small subunit methyltransferase I</fullName>
        <ecNumber evidence="6">2.1.1.198</ecNumber>
    </recommendedName>
    <alternativeName>
        <fullName evidence="6">16S rRNA 2'-O-ribose C1402 methyltransferase</fullName>
    </alternativeName>
    <alternativeName>
        <fullName evidence="6">rRNA (cytidine-2'-O-)-methyltransferase RsmI</fullName>
    </alternativeName>
</protein>
<sequence>MSKLFIISTPIGNLKDVTLRAIEVLNEVDFILAEDTRVTKKLLMHYKIAKPLISYHQYSKLKKVDDILSLLREGKILALVSDAGTPGISDPGNKLVAEILKSKLNVEIIPIPGVSSITAIASVAGISMDSFTFSGFSPHKKGKNKFLKKALDSDIPVIFFESPHRILKTLEQLKSLITHYLPAPRFKSGQAGALPQNQSKARFTARHITDYELIIGRELTKKFETIYRGTVDEVLTQLKNDVIKGEFTIILYKVK</sequence>